<comment type="caution">
    <text evidence="2">The sequence shown here is derived from an EMBL/GenBank/DDBJ whole genome shotgun (WGS) entry which is preliminary data.</text>
</comment>
<protein>
    <recommendedName>
        <fullName evidence="1">Heterokaryon incompatibility domain-containing protein</fullName>
    </recommendedName>
</protein>
<evidence type="ECO:0000259" key="1">
    <source>
        <dbReference type="Pfam" id="PF06985"/>
    </source>
</evidence>
<evidence type="ECO:0000313" key="2">
    <source>
        <dbReference type="EMBL" id="KAK6954954.1"/>
    </source>
</evidence>
<dbReference type="PANTHER" id="PTHR33112">
    <property type="entry name" value="DOMAIN PROTEIN, PUTATIVE-RELATED"/>
    <property type="match status" value="1"/>
</dbReference>
<name>A0AAX6MR26_9PEZI</name>
<organism evidence="2 3">
    <name type="scientific">Daldinia eschscholtzii</name>
    <dbReference type="NCBI Taxonomy" id="292717"/>
    <lineage>
        <taxon>Eukaryota</taxon>
        <taxon>Fungi</taxon>
        <taxon>Dikarya</taxon>
        <taxon>Ascomycota</taxon>
        <taxon>Pezizomycotina</taxon>
        <taxon>Sordariomycetes</taxon>
        <taxon>Xylariomycetidae</taxon>
        <taxon>Xylariales</taxon>
        <taxon>Hypoxylaceae</taxon>
        <taxon>Daldinia</taxon>
    </lineage>
</organism>
<accession>A0AAX6MR26</accession>
<gene>
    <name evidence="2" type="ORF">Daesc_002583</name>
</gene>
<dbReference type="EMBL" id="JBANMG010000003">
    <property type="protein sequence ID" value="KAK6954954.1"/>
    <property type="molecule type" value="Genomic_DNA"/>
</dbReference>
<evidence type="ECO:0000313" key="3">
    <source>
        <dbReference type="Proteomes" id="UP001369815"/>
    </source>
</evidence>
<dbReference type="Proteomes" id="UP001369815">
    <property type="component" value="Unassembled WGS sequence"/>
</dbReference>
<dbReference type="AlphaFoldDB" id="A0AAX6MR26"/>
<sequence>MTEVQLTDEVKLCDFCRSIDWVQVTTGRFNAHKAPLKNGQLKSGEHNLGTIRTTAASRTCELCQLIAPGSLRLKPWWPEAQFFDSPENLACAVWSSRNRVGSSVLSSKLSQADALVDGMFASLKPGYSSTNLILQGFYDELIERGIFPDSNKTDGDDGKGRRNISLNKVLVLVGISPVEWTAQTFLQLHPCLYPVPSVDDYVTSEEPFAVFPSGRIVGDEVNVGLLRKWYETCEEIHGTKCSQPPWLAPDTSWPANLRLIDVRRHCLVEMSNPCPYFALSYVWGDETNPFQATLSIIEEMKAPGFFKRQQLPKTIVDAIELTKQMGVEFLWVDRLCIIQDSDADKIVQIPQMDLLYSRAALTVVAACGTAVDGLSGINGTARTTNKHIARVAKNLSLIDVFRLDEAYQDSRWKTRGWTFQEGLCSRRTLVIASDQVFWSCETSKCCETIGFEAFPTTVAPNDITASVLSGHPIFGEFGGGNNFAYSELNSMIKGYCNRKLTVQADVLDAFSGVLRRVSVNTGHEFHWGHSVSTRFDESLAWSNNVWYPDREWQSHELPERRRESHRVISSDGTVDRVQFPSWSWLGWNHILEVNRAAPRQVVLEPELNIMKLSVDGKVAPLRSLNEKELESVSRIDMCGIDNTTSAGWKGSTAIDPSLLHRDHEDGGFKDSGRLLFWTSHAVLELDDNKMYSDQRQEIGQLTSFLPYQAPKLSGKHSFIVVSRKYNDNSLKVIKAEKKLNVLAVEWDDPVKRVASRIRAGEVEEEAWVGLGEEREWILVTLA</sequence>
<proteinExistence type="predicted"/>
<dbReference type="Pfam" id="PF06985">
    <property type="entry name" value="HET"/>
    <property type="match status" value="1"/>
</dbReference>
<reference evidence="2 3" key="1">
    <citation type="journal article" date="2024" name="Front Chem Biol">
        <title>Unveiling the potential of Daldinia eschscholtzii MFLUCC 19-0629 through bioactivity and bioinformatics studies for enhanced sustainable agriculture production.</title>
        <authorList>
            <person name="Brooks S."/>
            <person name="Weaver J.A."/>
            <person name="Klomchit A."/>
            <person name="Alharthi S.A."/>
            <person name="Onlamun T."/>
            <person name="Nurani R."/>
            <person name="Vong T.K."/>
            <person name="Alberti F."/>
            <person name="Greco C."/>
        </authorList>
    </citation>
    <scope>NUCLEOTIDE SEQUENCE [LARGE SCALE GENOMIC DNA]</scope>
    <source>
        <strain evidence="2">MFLUCC 19-0629</strain>
    </source>
</reference>
<dbReference type="PANTHER" id="PTHR33112:SF12">
    <property type="entry name" value="HETEROKARYON INCOMPATIBILITY DOMAIN-CONTAINING PROTEIN"/>
    <property type="match status" value="1"/>
</dbReference>
<dbReference type="InterPro" id="IPR010730">
    <property type="entry name" value="HET"/>
</dbReference>
<feature type="domain" description="Heterokaryon incompatibility" evidence="1">
    <location>
        <begin position="276"/>
        <end position="421"/>
    </location>
</feature>
<keyword evidence="3" id="KW-1185">Reference proteome</keyword>